<feature type="compositionally biased region" description="Acidic residues" evidence="4">
    <location>
        <begin position="62"/>
        <end position="73"/>
    </location>
</feature>
<dbReference type="Gene3D" id="3.40.1280.10">
    <property type="match status" value="1"/>
</dbReference>
<name>A0ABR1FU12_AURAN</name>
<dbReference type="Pfam" id="PF00588">
    <property type="entry name" value="SpoU_methylase"/>
    <property type="match status" value="1"/>
</dbReference>
<comment type="caution">
    <text evidence="6">The sequence shown here is derived from an EMBL/GenBank/DDBJ whole genome shotgun (WGS) entry which is preliminary data.</text>
</comment>
<keyword evidence="3" id="KW-0175">Coiled coil</keyword>
<dbReference type="InterPro" id="IPR051259">
    <property type="entry name" value="rRNA_Methyltransferase"/>
</dbReference>
<gene>
    <name evidence="6" type="ORF">SO694_00020415</name>
</gene>
<feature type="coiled-coil region" evidence="3">
    <location>
        <begin position="1"/>
        <end position="28"/>
    </location>
</feature>
<evidence type="ECO:0000259" key="5">
    <source>
        <dbReference type="Pfam" id="PF00588"/>
    </source>
</evidence>
<evidence type="ECO:0000256" key="4">
    <source>
        <dbReference type="SAM" id="MobiDB-lite"/>
    </source>
</evidence>
<proteinExistence type="predicted"/>
<keyword evidence="1 6" id="KW-0489">Methyltransferase</keyword>
<feature type="domain" description="tRNA/rRNA methyltransferase SpoU type" evidence="5">
    <location>
        <begin position="105"/>
        <end position="254"/>
    </location>
</feature>
<dbReference type="EMBL" id="JBBJCI010000229">
    <property type="protein sequence ID" value="KAK7238668.1"/>
    <property type="molecule type" value="Genomic_DNA"/>
</dbReference>
<dbReference type="SUPFAM" id="SSF75217">
    <property type="entry name" value="alpha/beta knot"/>
    <property type="match status" value="1"/>
</dbReference>
<evidence type="ECO:0000256" key="1">
    <source>
        <dbReference type="ARBA" id="ARBA00022603"/>
    </source>
</evidence>
<dbReference type="GO" id="GO:0008168">
    <property type="term" value="F:methyltransferase activity"/>
    <property type="evidence" value="ECO:0007669"/>
    <property type="project" value="UniProtKB-KW"/>
</dbReference>
<reference evidence="6 7" key="1">
    <citation type="submission" date="2024-03" db="EMBL/GenBank/DDBJ databases">
        <title>Aureococcus anophagefferens CCMP1851 and Kratosvirus quantuckense: Draft genome of a second virus-susceptible host strain in the model system.</title>
        <authorList>
            <person name="Chase E."/>
            <person name="Truchon A.R."/>
            <person name="Schepens W."/>
            <person name="Wilhelm S.W."/>
        </authorList>
    </citation>
    <scope>NUCLEOTIDE SEQUENCE [LARGE SCALE GENOMIC DNA]</scope>
    <source>
        <strain evidence="6 7">CCMP1851</strain>
    </source>
</reference>
<accession>A0ABR1FU12</accession>
<feature type="region of interest" description="Disordered" evidence="4">
    <location>
        <begin position="280"/>
        <end position="308"/>
    </location>
</feature>
<evidence type="ECO:0000313" key="7">
    <source>
        <dbReference type="Proteomes" id="UP001363151"/>
    </source>
</evidence>
<keyword evidence="2" id="KW-0808">Transferase</keyword>
<dbReference type="GO" id="GO:0032259">
    <property type="term" value="P:methylation"/>
    <property type="evidence" value="ECO:0007669"/>
    <property type="project" value="UniProtKB-KW"/>
</dbReference>
<evidence type="ECO:0000256" key="3">
    <source>
        <dbReference type="SAM" id="Coils"/>
    </source>
</evidence>
<sequence length="308" mass="32753">MAELVAEMEQLNNSLKETLAALGTSEAEIETIVARSESQSDLGVDVPVTTETRAPEAPPSSEDADGDFADDFSPDGVLLQRGGTGPAGEPVVADGERELRDPCCYLVAHNIKSADNLGSLVRTAGAFGAREVLVVSAERTSKRLRKNLRTFGAHGAERRVPLRAFGTLELLVSWVKAPPRNCEIFGIEIDDVAVSCAAPDAFGAPALPACFMPGNEGEGLLPNQIALCDRLVYVPQFAPATASLNVNAATAVVLSWYAAAAGYAEERRSGNKYDVVDPLHKLWKPKPPPAEPPAKEGQARSPRPSRSR</sequence>
<dbReference type="PANTHER" id="PTHR43191">
    <property type="entry name" value="RRNA METHYLTRANSFERASE 3"/>
    <property type="match status" value="1"/>
</dbReference>
<feature type="region of interest" description="Disordered" evidence="4">
    <location>
        <begin position="33"/>
        <end position="94"/>
    </location>
</feature>
<organism evidence="6 7">
    <name type="scientific">Aureococcus anophagefferens</name>
    <name type="common">Harmful bloom alga</name>
    <dbReference type="NCBI Taxonomy" id="44056"/>
    <lineage>
        <taxon>Eukaryota</taxon>
        <taxon>Sar</taxon>
        <taxon>Stramenopiles</taxon>
        <taxon>Ochrophyta</taxon>
        <taxon>Pelagophyceae</taxon>
        <taxon>Pelagomonadales</taxon>
        <taxon>Pelagomonadaceae</taxon>
        <taxon>Aureococcus</taxon>
    </lineage>
</organism>
<dbReference type="InterPro" id="IPR001537">
    <property type="entry name" value="SpoU_MeTrfase"/>
</dbReference>
<keyword evidence="7" id="KW-1185">Reference proteome</keyword>
<evidence type="ECO:0000313" key="6">
    <source>
        <dbReference type="EMBL" id="KAK7238668.1"/>
    </source>
</evidence>
<dbReference type="InterPro" id="IPR029026">
    <property type="entry name" value="tRNA_m1G_MTases_N"/>
</dbReference>
<evidence type="ECO:0000256" key="2">
    <source>
        <dbReference type="ARBA" id="ARBA00022679"/>
    </source>
</evidence>
<protein>
    <submittedName>
        <fullName evidence="6">rRNA methyltransferase</fullName>
    </submittedName>
</protein>
<dbReference type="Proteomes" id="UP001363151">
    <property type="component" value="Unassembled WGS sequence"/>
</dbReference>
<dbReference type="InterPro" id="IPR029028">
    <property type="entry name" value="Alpha/beta_knot_MTases"/>
</dbReference>
<dbReference type="PANTHER" id="PTHR43191:SF7">
    <property type="entry name" value="OBP33PEP LIKE PROTEIN"/>
    <property type="match status" value="1"/>
</dbReference>